<dbReference type="SMART" id="SM00220">
    <property type="entry name" value="S_TKc"/>
    <property type="match status" value="1"/>
</dbReference>
<evidence type="ECO:0000313" key="10">
    <source>
        <dbReference type="EMBL" id="KAB0796577.1"/>
    </source>
</evidence>
<dbReference type="EMBL" id="GEZM01092964">
    <property type="protein sequence ID" value="JAV56410.1"/>
    <property type="molecule type" value="Transcribed_RNA"/>
</dbReference>
<reference evidence="10" key="3">
    <citation type="submission" date="2019-08" db="EMBL/GenBank/DDBJ databases">
        <authorList>
            <consortium name="Photinus pyralis genome working group"/>
            <person name="Fallon T.R."/>
            <person name="Sander Lower S.E."/>
            <person name="Weng J.-K."/>
        </authorList>
    </citation>
    <scope>NUCLEOTIDE SEQUENCE</scope>
    <source>
        <strain evidence="10">1611_PpyrPB1</strain>
        <tissue evidence="10">Whole body</tissue>
    </source>
</reference>
<feature type="binding site" evidence="6">
    <location>
        <position position="231"/>
    </location>
    <ligand>
        <name>ATP</name>
        <dbReference type="ChEBI" id="CHEBI:30616"/>
    </ligand>
</feature>
<dbReference type="GO" id="GO:0005524">
    <property type="term" value="F:ATP binding"/>
    <property type="evidence" value="ECO:0007669"/>
    <property type="project" value="UniProtKB-UniRule"/>
</dbReference>
<proteinExistence type="inferred from homology"/>
<feature type="domain" description="Protein kinase" evidence="8">
    <location>
        <begin position="201"/>
        <end position="480"/>
    </location>
</feature>
<evidence type="ECO:0000313" key="9">
    <source>
        <dbReference type="EMBL" id="JAV56410.1"/>
    </source>
</evidence>
<evidence type="ECO:0000256" key="7">
    <source>
        <dbReference type="RuleBase" id="RU000304"/>
    </source>
</evidence>
<dbReference type="Pfam" id="PF00069">
    <property type="entry name" value="Pkinase"/>
    <property type="match status" value="1"/>
</dbReference>
<keyword evidence="3 6" id="KW-0547">Nucleotide-binding</keyword>
<dbReference type="InterPro" id="IPR008271">
    <property type="entry name" value="Ser/Thr_kinase_AS"/>
</dbReference>
<evidence type="ECO:0000256" key="2">
    <source>
        <dbReference type="ARBA" id="ARBA00022679"/>
    </source>
</evidence>
<keyword evidence="1 7" id="KW-0723">Serine/threonine-protein kinase</keyword>
<evidence type="ECO:0000256" key="5">
    <source>
        <dbReference type="ARBA" id="ARBA00022840"/>
    </source>
</evidence>
<dbReference type="OrthoDB" id="20524at2759"/>
<sequence length="489" mass="55675">MSCNNESLLDVQNISTNTSSSQRHSARNSTHTSKFFFPFRLKDITQEILDAENEPLKEITLNESEESNECFPETQKEIPQIIIDTKFGDLGVKMLETPKKPNVSVAHAKEGVTFFSSTPFPLNCKQMSTPSLGPIGKVNNNLKVPASAHIISQVTPLCIGNEVKVNNRLKHLNKQPHDYKENNPKTQSNDLEQICVNNVNYLILNQLGRGGTSVVYHCYNIVTKEERAIKKVNLESDTQRIGYLNEVNVLGQLQNSDWIIHMYDYQYIESNNTLLLVLEKGEPDLSKILRHSINSKTHLPLYRIICYWLEMLYAVREIHSNGIIHADLKPANFLLVGGRLKLIDFGIATCVQEDMTSAIRSCQIGSFQYISPEALINQPSNNADSPNFGKPQYKLKYKTDVWSLGCILYQMVYQRTPFQHVQQLCAKLALIMNPNHQISYPTLDWVPEKIIEMIKSCLQFNIKDRPSIVDLIKECEHFFLSTQSSNIVI</sequence>
<evidence type="ECO:0000259" key="8">
    <source>
        <dbReference type="PROSITE" id="PS50011"/>
    </source>
</evidence>
<organism evidence="9">
    <name type="scientific">Photinus pyralis</name>
    <name type="common">Common eastern firefly</name>
    <name type="synonym">Lampyris pyralis</name>
    <dbReference type="NCBI Taxonomy" id="7054"/>
    <lineage>
        <taxon>Eukaryota</taxon>
        <taxon>Metazoa</taxon>
        <taxon>Ecdysozoa</taxon>
        <taxon>Arthropoda</taxon>
        <taxon>Hexapoda</taxon>
        <taxon>Insecta</taxon>
        <taxon>Pterygota</taxon>
        <taxon>Neoptera</taxon>
        <taxon>Endopterygota</taxon>
        <taxon>Coleoptera</taxon>
        <taxon>Polyphaga</taxon>
        <taxon>Elateriformia</taxon>
        <taxon>Elateroidea</taxon>
        <taxon>Lampyridae</taxon>
        <taxon>Lampyrinae</taxon>
        <taxon>Photinus</taxon>
    </lineage>
</organism>
<dbReference type="GO" id="GO:0034501">
    <property type="term" value="P:protein localization to kinetochore"/>
    <property type="evidence" value="ECO:0007669"/>
    <property type="project" value="TreeGrafter"/>
</dbReference>
<keyword evidence="4" id="KW-0418">Kinase</keyword>
<gene>
    <name evidence="10" type="ORF">PPYR_10638</name>
</gene>
<dbReference type="PANTHER" id="PTHR22974:SF21">
    <property type="entry name" value="DUAL SPECIFICITY PROTEIN KINASE TTK"/>
    <property type="match status" value="1"/>
</dbReference>
<dbReference type="SUPFAM" id="SSF56112">
    <property type="entry name" value="Protein kinase-like (PK-like)"/>
    <property type="match status" value="1"/>
</dbReference>
<protein>
    <recommendedName>
        <fullName evidence="8">Protein kinase domain-containing protein</fullName>
    </recommendedName>
</protein>
<dbReference type="FunFam" id="3.30.200.20:FF:000131">
    <property type="entry name" value="Dual specificity protein kinase TTK"/>
    <property type="match status" value="1"/>
</dbReference>
<dbReference type="EMBL" id="VVIM01000007">
    <property type="protein sequence ID" value="KAB0796577.1"/>
    <property type="molecule type" value="Genomic_DNA"/>
</dbReference>
<dbReference type="InterPro" id="IPR017441">
    <property type="entry name" value="Protein_kinase_ATP_BS"/>
</dbReference>
<reference evidence="9" key="1">
    <citation type="journal article" date="2016" name="Sci. Rep.">
        <title>Molecular characterization of firefly nuptial gifts: a multi-omics approach sheds light on postcopulatory sexual selection.</title>
        <authorList>
            <person name="Al-Wathiqui N."/>
            <person name="Fallon T.R."/>
            <person name="South A."/>
            <person name="Weng J.K."/>
            <person name="Lewis S.M."/>
        </authorList>
    </citation>
    <scope>NUCLEOTIDE SEQUENCE</scope>
</reference>
<dbReference type="PROSITE" id="PS50011">
    <property type="entry name" value="PROTEIN_KINASE_DOM"/>
    <property type="match status" value="1"/>
</dbReference>
<dbReference type="GO" id="GO:0033316">
    <property type="term" value="P:meiotic spindle assembly checkpoint signaling"/>
    <property type="evidence" value="ECO:0007669"/>
    <property type="project" value="TreeGrafter"/>
</dbReference>
<dbReference type="GO" id="GO:0007094">
    <property type="term" value="P:mitotic spindle assembly checkpoint signaling"/>
    <property type="evidence" value="ECO:0007669"/>
    <property type="project" value="TreeGrafter"/>
</dbReference>
<dbReference type="AlphaFoldDB" id="A0A1Y1K866"/>
<reference evidence="10 11" key="2">
    <citation type="journal article" date="2018" name="Elife">
        <title>Firefly genomes illuminate parallel origins of bioluminescence in beetles.</title>
        <authorList>
            <person name="Fallon T.R."/>
            <person name="Lower S.E."/>
            <person name="Chang C.H."/>
            <person name="Bessho-Uehara M."/>
            <person name="Martin G.J."/>
            <person name="Bewick A.J."/>
            <person name="Behringer M."/>
            <person name="Debat H.J."/>
            <person name="Wong I."/>
            <person name="Day J.C."/>
            <person name="Suvorov A."/>
            <person name="Silva C.J."/>
            <person name="Stanger-Hall K.F."/>
            <person name="Hall D.W."/>
            <person name="Schmitz R.J."/>
            <person name="Nelson D.R."/>
            <person name="Lewis S.M."/>
            <person name="Shigenobu S."/>
            <person name="Bybee S.M."/>
            <person name="Larracuente A.M."/>
            <person name="Oba Y."/>
            <person name="Weng J.K."/>
        </authorList>
    </citation>
    <scope>NUCLEOTIDE SEQUENCE [LARGE SCALE GENOMIC DNA]</scope>
    <source>
        <strain evidence="10">1611_PpyrPB1</strain>
        <tissue evidence="10">Whole body</tissue>
    </source>
</reference>
<dbReference type="GO" id="GO:0004712">
    <property type="term" value="F:protein serine/threonine/tyrosine kinase activity"/>
    <property type="evidence" value="ECO:0007669"/>
    <property type="project" value="TreeGrafter"/>
</dbReference>
<dbReference type="Proteomes" id="UP000327044">
    <property type="component" value="Unassembled WGS sequence"/>
</dbReference>
<evidence type="ECO:0000256" key="4">
    <source>
        <dbReference type="ARBA" id="ARBA00022777"/>
    </source>
</evidence>
<dbReference type="GO" id="GO:0007059">
    <property type="term" value="P:chromosome segregation"/>
    <property type="evidence" value="ECO:0007669"/>
    <property type="project" value="TreeGrafter"/>
</dbReference>
<keyword evidence="11" id="KW-1185">Reference proteome</keyword>
<dbReference type="GO" id="GO:0004674">
    <property type="term" value="F:protein serine/threonine kinase activity"/>
    <property type="evidence" value="ECO:0007669"/>
    <property type="project" value="UniProtKB-KW"/>
</dbReference>
<accession>A0A1Y1K866</accession>
<dbReference type="GO" id="GO:0005634">
    <property type="term" value="C:nucleus"/>
    <property type="evidence" value="ECO:0007669"/>
    <property type="project" value="TreeGrafter"/>
</dbReference>
<evidence type="ECO:0000313" key="11">
    <source>
        <dbReference type="Proteomes" id="UP000327044"/>
    </source>
</evidence>
<dbReference type="Gene3D" id="1.10.510.10">
    <property type="entry name" value="Transferase(Phosphotransferase) domain 1"/>
    <property type="match status" value="1"/>
</dbReference>
<dbReference type="InterPro" id="IPR011009">
    <property type="entry name" value="Kinase-like_dom_sf"/>
</dbReference>
<dbReference type="InterPro" id="IPR000719">
    <property type="entry name" value="Prot_kinase_dom"/>
</dbReference>
<dbReference type="Gene3D" id="3.30.200.20">
    <property type="entry name" value="Phosphorylase Kinase, domain 1"/>
    <property type="match status" value="1"/>
</dbReference>
<keyword evidence="2" id="KW-0808">Transferase</keyword>
<keyword evidence="5 6" id="KW-0067">ATP-binding</keyword>
<evidence type="ECO:0000256" key="1">
    <source>
        <dbReference type="ARBA" id="ARBA00022527"/>
    </source>
</evidence>
<dbReference type="PROSITE" id="PS00108">
    <property type="entry name" value="PROTEIN_KINASE_ST"/>
    <property type="match status" value="1"/>
</dbReference>
<evidence type="ECO:0000256" key="6">
    <source>
        <dbReference type="PROSITE-ProRule" id="PRU10141"/>
    </source>
</evidence>
<dbReference type="PANTHER" id="PTHR22974">
    <property type="entry name" value="MIXED LINEAGE PROTEIN KINASE"/>
    <property type="match status" value="1"/>
</dbReference>
<dbReference type="PROSITE" id="PS00107">
    <property type="entry name" value="PROTEIN_KINASE_ATP"/>
    <property type="match status" value="1"/>
</dbReference>
<name>A0A1Y1K866_PHOPY</name>
<dbReference type="GO" id="GO:0000776">
    <property type="term" value="C:kinetochore"/>
    <property type="evidence" value="ECO:0007669"/>
    <property type="project" value="TreeGrafter"/>
</dbReference>
<evidence type="ECO:0000256" key="3">
    <source>
        <dbReference type="ARBA" id="ARBA00022741"/>
    </source>
</evidence>
<dbReference type="InParanoid" id="A0A1Y1K866"/>
<comment type="similarity">
    <text evidence="7">Belongs to the protein kinase superfamily.</text>
</comment>